<feature type="compositionally biased region" description="Polar residues" evidence="1">
    <location>
        <begin position="166"/>
        <end position="175"/>
    </location>
</feature>
<feature type="compositionally biased region" description="Basic residues" evidence="1">
    <location>
        <begin position="196"/>
        <end position="206"/>
    </location>
</feature>
<evidence type="ECO:0000256" key="1">
    <source>
        <dbReference type="SAM" id="MobiDB-lite"/>
    </source>
</evidence>
<feature type="region of interest" description="Disordered" evidence="1">
    <location>
        <begin position="1"/>
        <end position="38"/>
    </location>
</feature>
<dbReference type="AlphaFoldDB" id="A0A5C5TWY8"/>
<feature type="compositionally biased region" description="Low complexity" evidence="1">
    <location>
        <begin position="10"/>
        <end position="25"/>
    </location>
</feature>
<name>A0A5C5TWY8_9GAMM</name>
<dbReference type="EMBL" id="VOHK01000007">
    <property type="protein sequence ID" value="TWT18167.1"/>
    <property type="molecule type" value="Genomic_DNA"/>
</dbReference>
<reference evidence="2 3" key="1">
    <citation type="journal article" date="2008" name="Int. J. Syst. Evol. Microbiol.">
        <title>Luteimonas marina sp. nov., isolated from seawater.</title>
        <authorList>
            <person name="Baik K.S."/>
            <person name="Park S.C."/>
            <person name="Kim M.S."/>
            <person name="Kim E.M."/>
            <person name="Park C."/>
            <person name="Chun J."/>
            <person name="Seong C.N."/>
        </authorList>
    </citation>
    <scope>NUCLEOTIDE SEQUENCE [LARGE SCALE GENOMIC DNA]</scope>
    <source>
        <strain evidence="2 3">FR1330</strain>
    </source>
</reference>
<sequence>MARPPRRQPARNPSPSSAAVVPLRPATREDADQAPPQDELDRIADSLVEELAATLEEGGVLGADDRAALREQVELALRQQVEAVAAGPVAPAAGAAASSRSEWLDTIEGLRANAVLTEEDANALIRQLDVILSPSQNKDVDLALEFGRRFQRDGQEQALAWFKAQLNGTSTQSSPDEGGKPSEPPVALASAIVNSKSRRLRGPPRR</sequence>
<gene>
    <name evidence="2" type="ORF">FQY83_15625</name>
</gene>
<accession>A0A5C5TWY8</accession>
<dbReference type="OrthoDB" id="5975920at2"/>
<evidence type="ECO:0000313" key="3">
    <source>
        <dbReference type="Proteomes" id="UP000319980"/>
    </source>
</evidence>
<organism evidence="2 3">
    <name type="scientific">Luteimonas marina</name>
    <dbReference type="NCBI Taxonomy" id="488485"/>
    <lineage>
        <taxon>Bacteria</taxon>
        <taxon>Pseudomonadati</taxon>
        <taxon>Pseudomonadota</taxon>
        <taxon>Gammaproteobacteria</taxon>
        <taxon>Lysobacterales</taxon>
        <taxon>Lysobacteraceae</taxon>
        <taxon>Luteimonas</taxon>
    </lineage>
</organism>
<feature type="region of interest" description="Disordered" evidence="1">
    <location>
        <begin position="166"/>
        <end position="206"/>
    </location>
</feature>
<comment type="caution">
    <text evidence="2">The sequence shown here is derived from an EMBL/GenBank/DDBJ whole genome shotgun (WGS) entry which is preliminary data.</text>
</comment>
<dbReference type="RefSeq" id="WP_146388907.1">
    <property type="nucleotide sequence ID" value="NZ_VOHK01000007.1"/>
</dbReference>
<proteinExistence type="predicted"/>
<evidence type="ECO:0000313" key="2">
    <source>
        <dbReference type="EMBL" id="TWT18167.1"/>
    </source>
</evidence>
<dbReference type="Proteomes" id="UP000319980">
    <property type="component" value="Unassembled WGS sequence"/>
</dbReference>
<keyword evidence="3" id="KW-1185">Reference proteome</keyword>
<protein>
    <submittedName>
        <fullName evidence="2">Uncharacterized protein</fullName>
    </submittedName>
</protein>